<protein>
    <recommendedName>
        <fullName evidence="1">RES domain-containing protein</fullName>
    </recommendedName>
</protein>
<dbReference type="Proteomes" id="UP000655208">
    <property type="component" value="Unassembled WGS sequence"/>
</dbReference>
<reference evidence="2" key="2">
    <citation type="submission" date="2020-09" db="EMBL/GenBank/DDBJ databases">
        <authorList>
            <person name="Sun Q."/>
            <person name="Zhou Y."/>
        </authorList>
    </citation>
    <scope>NUCLEOTIDE SEQUENCE</scope>
    <source>
        <strain evidence="2">CGMCC 4.7308</strain>
    </source>
</reference>
<gene>
    <name evidence="2" type="ORF">GCM10011594_40410</name>
</gene>
<evidence type="ECO:0000313" key="2">
    <source>
        <dbReference type="EMBL" id="GGM16271.1"/>
    </source>
</evidence>
<evidence type="ECO:0000313" key="3">
    <source>
        <dbReference type="Proteomes" id="UP000655208"/>
    </source>
</evidence>
<evidence type="ECO:0000259" key="1">
    <source>
        <dbReference type="SMART" id="SM00953"/>
    </source>
</evidence>
<dbReference type="Pfam" id="PF08808">
    <property type="entry name" value="RES"/>
    <property type="match status" value="1"/>
</dbReference>
<feature type="domain" description="RES" evidence="1">
    <location>
        <begin position="52"/>
        <end position="193"/>
    </location>
</feature>
<dbReference type="SMART" id="SM00953">
    <property type="entry name" value="RES"/>
    <property type="match status" value="1"/>
</dbReference>
<comment type="caution">
    <text evidence="2">The sequence shown here is derived from an EMBL/GenBank/DDBJ whole genome shotgun (WGS) entry which is preliminary data.</text>
</comment>
<dbReference type="RefSeq" id="WP_188944668.1">
    <property type="nucleotide sequence ID" value="NZ_BMNA01000015.1"/>
</dbReference>
<proteinExistence type="predicted"/>
<keyword evidence="3" id="KW-1185">Reference proteome</keyword>
<name>A0A917WME0_9ACTN</name>
<reference evidence="2" key="1">
    <citation type="journal article" date="2014" name="Int. J. Syst. Evol. Microbiol.">
        <title>Complete genome sequence of Corynebacterium casei LMG S-19264T (=DSM 44701T), isolated from a smear-ripened cheese.</title>
        <authorList>
            <consortium name="US DOE Joint Genome Institute (JGI-PGF)"/>
            <person name="Walter F."/>
            <person name="Albersmeier A."/>
            <person name="Kalinowski J."/>
            <person name="Ruckert C."/>
        </authorList>
    </citation>
    <scope>NUCLEOTIDE SEQUENCE</scope>
    <source>
        <strain evidence="2">CGMCC 4.7308</strain>
    </source>
</reference>
<organism evidence="2 3">
    <name type="scientific">Nakamurella endophytica</name>
    <dbReference type="NCBI Taxonomy" id="1748367"/>
    <lineage>
        <taxon>Bacteria</taxon>
        <taxon>Bacillati</taxon>
        <taxon>Actinomycetota</taxon>
        <taxon>Actinomycetes</taxon>
        <taxon>Nakamurellales</taxon>
        <taxon>Nakamurellaceae</taxon>
        <taxon>Nakamurella</taxon>
    </lineage>
</organism>
<dbReference type="AlphaFoldDB" id="A0A917WME0"/>
<dbReference type="EMBL" id="BMNA01000015">
    <property type="protein sequence ID" value="GGM16271.1"/>
    <property type="molecule type" value="Genomic_DNA"/>
</dbReference>
<dbReference type="InterPro" id="IPR014914">
    <property type="entry name" value="RES_dom"/>
</dbReference>
<sequence length="224" mass="24135">MSYPAPLPSTPTVAAPILPLDLLPGQWPAGEVIHRVYDANWGSREFYAGTVTRRGRFHPFTPDGATDPLPVLYGASDLAGALAETVFHDVPVRGLKTVTRGQLNHKIAVELIASRDLVLADLTGPGLHRIATNRAELLDGGPRTYPHTAPWAKAVHAAPTPVDGMIWVPRLNDRSRSILLFADRVAASELTVRPDSILKPLAVGEGFDHVADLADQMAILITDI</sequence>
<accession>A0A917WME0</accession>